<feature type="transmembrane region" description="Helical" evidence="1">
    <location>
        <begin position="171"/>
        <end position="193"/>
    </location>
</feature>
<organism evidence="3 4">
    <name type="scientific">Nonlabens tegetincola</name>
    <dbReference type="NCBI Taxonomy" id="323273"/>
    <lineage>
        <taxon>Bacteria</taxon>
        <taxon>Pseudomonadati</taxon>
        <taxon>Bacteroidota</taxon>
        <taxon>Flavobacteriia</taxon>
        <taxon>Flavobacteriales</taxon>
        <taxon>Flavobacteriaceae</taxon>
        <taxon>Nonlabens</taxon>
    </lineage>
</organism>
<evidence type="ECO:0000313" key="3">
    <source>
        <dbReference type="EMBL" id="GAK96767.1"/>
    </source>
</evidence>
<feature type="domain" description="Chemotaxis methyl-accepting receptor HlyB-like 4HB MCP" evidence="2">
    <location>
        <begin position="5"/>
        <end position="143"/>
    </location>
</feature>
<gene>
    <name evidence="3" type="ORF">JCM19294_1076</name>
</gene>
<keyword evidence="1" id="KW-0472">Membrane</keyword>
<name>A0A090Q3I4_9FLAO</name>
<keyword evidence="4" id="KW-1185">Reference proteome</keyword>
<dbReference type="Proteomes" id="UP000029221">
    <property type="component" value="Unassembled WGS sequence"/>
</dbReference>
<accession>A0A090Q3I4</accession>
<reference evidence="3" key="1">
    <citation type="journal article" date="2014" name="Genome Announc.">
        <title>Draft Genome Sequences of Marine Flavobacterium Nonlabens Strains NR17, NR24, NR27, NR32, NR33, and Ara13.</title>
        <authorList>
            <person name="Nakanishi M."/>
            <person name="Meirelles P."/>
            <person name="Suzuki R."/>
            <person name="Takatani N."/>
            <person name="Mino S."/>
            <person name="Suda W."/>
            <person name="Oshima K."/>
            <person name="Hattori M."/>
            <person name="Ohkuma M."/>
            <person name="Hosokawa M."/>
            <person name="Miyashita K."/>
            <person name="Thompson F.L."/>
            <person name="Niwa A."/>
            <person name="Sawabe T."/>
            <person name="Sawabe T."/>
        </authorList>
    </citation>
    <scope>NUCLEOTIDE SEQUENCE [LARGE SCALE GENOMIC DNA]</scope>
    <source>
        <strain evidence="3">JCM 19294</strain>
    </source>
</reference>
<proteinExistence type="predicted"/>
<feature type="transmembrane region" description="Helical" evidence="1">
    <location>
        <begin position="6"/>
        <end position="26"/>
    </location>
</feature>
<keyword evidence="1" id="KW-1133">Transmembrane helix</keyword>
<dbReference type="AlphaFoldDB" id="A0A090Q3I4"/>
<protein>
    <recommendedName>
        <fullName evidence="2">Chemotaxis methyl-accepting receptor HlyB-like 4HB MCP domain-containing protein</fullName>
    </recommendedName>
</protein>
<dbReference type="RefSeq" id="WP_042278257.1">
    <property type="nucleotide sequence ID" value="NZ_BBML01000003.1"/>
</dbReference>
<dbReference type="EMBL" id="BBML01000003">
    <property type="protein sequence ID" value="GAK96767.1"/>
    <property type="molecule type" value="Genomic_DNA"/>
</dbReference>
<sequence length="199" mass="22961">MSLYNKLKWILGILIVFVLIIATNLIDKNNFTRVRDSVVTIYEDRIIASDLIFELQQSIHEKEVAIVLRDSLFYKNQNSRVNQHIESLLARYDETKLTKKESKIYKNLKSNLADLMTLENKNTSINLLNKNEILAKIDNLKSNLSDLSKVQLDEGGKQMSISRKALDTVEFFTQLEICILVVLAIVIQLIVMYNPKKTE</sequence>
<dbReference type="STRING" id="319236.BST91_03095"/>
<comment type="caution">
    <text evidence="3">The sequence shown here is derived from an EMBL/GenBank/DDBJ whole genome shotgun (WGS) entry which is preliminary data.</text>
</comment>
<evidence type="ECO:0000259" key="2">
    <source>
        <dbReference type="Pfam" id="PF12729"/>
    </source>
</evidence>
<dbReference type="Pfam" id="PF12729">
    <property type="entry name" value="4HB_MCP_1"/>
    <property type="match status" value="1"/>
</dbReference>
<evidence type="ECO:0000256" key="1">
    <source>
        <dbReference type="SAM" id="Phobius"/>
    </source>
</evidence>
<evidence type="ECO:0000313" key="4">
    <source>
        <dbReference type="Proteomes" id="UP000029221"/>
    </source>
</evidence>
<keyword evidence="1" id="KW-0812">Transmembrane</keyword>
<dbReference type="InterPro" id="IPR024478">
    <property type="entry name" value="HlyB_4HB_MCP"/>
</dbReference>
<dbReference type="eggNOG" id="ENOG502ZBV9">
    <property type="taxonomic scope" value="Bacteria"/>
</dbReference>